<organism evidence="6 7">
    <name type="scientific">Celerinatantimonas yamalensis</name>
    <dbReference type="NCBI Taxonomy" id="559956"/>
    <lineage>
        <taxon>Bacteria</taxon>
        <taxon>Pseudomonadati</taxon>
        <taxon>Pseudomonadota</taxon>
        <taxon>Gammaproteobacteria</taxon>
        <taxon>Celerinatantimonadaceae</taxon>
        <taxon>Celerinatantimonas</taxon>
    </lineage>
</organism>
<dbReference type="Pfam" id="PF02620">
    <property type="entry name" value="YceD"/>
    <property type="match status" value="1"/>
</dbReference>
<evidence type="ECO:0000256" key="5">
    <source>
        <dbReference type="ARBA" id="ARBA00031841"/>
    </source>
</evidence>
<evidence type="ECO:0000313" key="7">
    <source>
        <dbReference type="Proteomes" id="UP001629953"/>
    </source>
</evidence>
<reference evidence="6 7" key="1">
    <citation type="journal article" date="2013" name="Int. J. Syst. Evol. Microbiol.">
        <title>Celerinatantimonas yamalensis sp. nov., a cold-adapted diazotrophic bacterium from a cold permafrost brine.</title>
        <authorList>
            <person name="Shcherbakova V."/>
            <person name="Chuvilskaya N."/>
            <person name="Rivkina E."/>
            <person name="Demidov N."/>
            <person name="Uchaeva V."/>
            <person name="Suetin S."/>
            <person name="Suzina N."/>
            <person name="Gilichinsky D."/>
        </authorList>
    </citation>
    <scope>NUCLEOTIDE SEQUENCE [LARGE SCALE GENOMIC DNA]</scope>
    <source>
        <strain evidence="6 7">C7</strain>
    </source>
</reference>
<dbReference type="Proteomes" id="UP001629953">
    <property type="component" value="Unassembled WGS sequence"/>
</dbReference>
<comment type="caution">
    <text evidence="6">The sequence shown here is derived from an EMBL/GenBank/DDBJ whole genome shotgun (WGS) entry which is preliminary data.</text>
</comment>
<dbReference type="NCBIfam" id="NF008395">
    <property type="entry name" value="PRK11193.1"/>
    <property type="match status" value="1"/>
</dbReference>
<evidence type="ECO:0000313" key="6">
    <source>
        <dbReference type="EMBL" id="MFM2484025.1"/>
    </source>
</evidence>
<comment type="function">
    <text evidence="1">Plays a role in synthesis, processing and/or stability of 23S rRNA.</text>
</comment>
<sequence length="176" mass="19970">MQKVKLPVEVEAFRAAKRRLDYHGILPKGQMLRLAQATSAVNIDANAWIRFDIDSQGLSVMTGTASTEVTLVCQRCREEFVLPLNVEFQYSPVTDKQPMEELPEAYEPLELDENSEFNLHEVLEDEFLIALPLIAMHSIDECKVQEQVQTFGKLATQEESTQSNPFAILQSLKKDN</sequence>
<dbReference type="InterPro" id="IPR039255">
    <property type="entry name" value="YceD_bac"/>
</dbReference>
<name>A0ABW9G2Y1_9GAMM</name>
<proteinExistence type="inferred from homology"/>
<keyword evidence="7" id="KW-1185">Reference proteome</keyword>
<accession>A0ABW9G2Y1</accession>
<evidence type="ECO:0000256" key="4">
    <source>
        <dbReference type="ARBA" id="ARBA00022517"/>
    </source>
</evidence>
<dbReference type="InterPro" id="IPR003772">
    <property type="entry name" value="YceD"/>
</dbReference>
<dbReference type="PANTHER" id="PTHR38099:SF1">
    <property type="entry name" value="LARGE RIBOSOMAL RNA SUBUNIT ACCUMULATION PROTEIN YCED"/>
    <property type="match status" value="1"/>
</dbReference>
<dbReference type="EMBL" id="JBEQCT010000001">
    <property type="protein sequence ID" value="MFM2484025.1"/>
    <property type="molecule type" value="Genomic_DNA"/>
</dbReference>
<dbReference type="RefSeq" id="WP_408622168.1">
    <property type="nucleotide sequence ID" value="NZ_JBEQCT010000001.1"/>
</dbReference>
<comment type="similarity">
    <text evidence="2">Belongs to the DUF177 domain family.</text>
</comment>
<protein>
    <recommendedName>
        <fullName evidence="3">Large ribosomal RNA subunit accumulation protein YceD</fullName>
    </recommendedName>
    <alternativeName>
        <fullName evidence="5">23S rRNA accumulation protein YceD</fullName>
    </alternativeName>
</protein>
<keyword evidence="4" id="KW-0690">Ribosome biogenesis</keyword>
<dbReference type="PANTHER" id="PTHR38099">
    <property type="entry name" value="LARGE RIBOSOMAL RNA SUBUNIT ACCUMULATION PROTEIN YCED"/>
    <property type="match status" value="1"/>
</dbReference>
<evidence type="ECO:0000256" key="1">
    <source>
        <dbReference type="ARBA" id="ARBA00002868"/>
    </source>
</evidence>
<evidence type="ECO:0000256" key="2">
    <source>
        <dbReference type="ARBA" id="ARBA00010740"/>
    </source>
</evidence>
<evidence type="ECO:0000256" key="3">
    <source>
        <dbReference type="ARBA" id="ARBA00015716"/>
    </source>
</evidence>
<gene>
    <name evidence="6" type="primary">yceD</name>
    <name evidence="6" type="ORF">ABUE30_02915</name>
</gene>